<evidence type="ECO:0000313" key="2">
    <source>
        <dbReference type="EMBL" id="SPM42385.1"/>
    </source>
</evidence>
<organism evidence="2 3">
    <name type="scientific">Mycobacterium numidiamassiliense</name>
    <dbReference type="NCBI Taxonomy" id="1841861"/>
    <lineage>
        <taxon>Bacteria</taxon>
        <taxon>Bacillati</taxon>
        <taxon>Actinomycetota</taxon>
        <taxon>Actinomycetes</taxon>
        <taxon>Mycobacteriales</taxon>
        <taxon>Mycobacteriaceae</taxon>
        <taxon>Mycobacterium</taxon>
    </lineage>
</organism>
<name>A0A2U3PFC2_9MYCO</name>
<protein>
    <submittedName>
        <fullName evidence="2">Transmembrane protein</fullName>
    </submittedName>
</protein>
<dbReference type="EMBL" id="FUEZ01000004">
    <property type="protein sequence ID" value="SPM42385.1"/>
    <property type="molecule type" value="Genomic_DNA"/>
</dbReference>
<dbReference type="PANTHER" id="PTHR42305">
    <property type="entry name" value="MEMBRANE PROTEIN RV1733C-RELATED"/>
    <property type="match status" value="1"/>
</dbReference>
<proteinExistence type="predicted"/>
<keyword evidence="1" id="KW-1133">Transmembrane helix</keyword>
<feature type="transmembrane region" description="Helical" evidence="1">
    <location>
        <begin position="31"/>
        <end position="58"/>
    </location>
</feature>
<reference evidence="2 3" key="1">
    <citation type="submission" date="2017-01" db="EMBL/GenBank/DDBJ databases">
        <authorList>
            <consortium name="Urmite Genomes"/>
        </authorList>
    </citation>
    <scope>NUCLEOTIDE SEQUENCE [LARGE SCALE GENOMIC DNA]</scope>
    <source>
        <strain evidence="2 3">AB215</strain>
    </source>
</reference>
<keyword evidence="3" id="KW-1185">Reference proteome</keyword>
<dbReference type="AlphaFoldDB" id="A0A2U3PFC2"/>
<gene>
    <name evidence="2" type="ORF">MNAB215_4605</name>
</gene>
<evidence type="ECO:0000313" key="3">
    <source>
        <dbReference type="Proteomes" id="UP000240424"/>
    </source>
</evidence>
<evidence type="ECO:0000256" key="1">
    <source>
        <dbReference type="SAM" id="Phobius"/>
    </source>
</evidence>
<dbReference type="InterPro" id="IPR039708">
    <property type="entry name" value="MT1774/Rv1733c-like"/>
</dbReference>
<dbReference type="Proteomes" id="UP000240424">
    <property type="component" value="Unassembled WGS sequence"/>
</dbReference>
<keyword evidence="1" id="KW-0472">Membrane</keyword>
<dbReference type="PANTHER" id="PTHR42305:SF1">
    <property type="entry name" value="MEMBRANE PROTEIN RV1733C-RELATED"/>
    <property type="match status" value="1"/>
</dbReference>
<accession>A0A2U3PFC2</accession>
<dbReference type="OrthoDB" id="4542680at2"/>
<dbReference type="STRING" id="1841861.GCA_900157365_02925"/>
<sequence length="167" mass="18097">METFTLDPRCWRIGVILSPNPLIRRVGRVEALVTLVALGVALLAIPVAVVVGAAIYGIHAHLYAQEARERHAVMATVTDSWSDGLGSIVVQVKWPVAAGERTGRLEVANAAREGDRAQMWVDKEGNQAGTAISEVASTGRRTCHNYVGVADRRCWTDISGRRRELAA</sequence>
<dbReference type="RefSeq" id="WP_131829164.1">
    <property type="nucleotide sequence ID" value="NZ_FUEZ01000004.1"/>
</dbReference>
<keyword evidence="1 2" id="KW-0812">Transmembrane</keyword>